<feature type="region of interest" description="Disordered" evidence="1">
    <location>
        <begin position="1"/>
        <end position="36"/>
    </location>
</feature>
<feature type="compositionally biased region" description="Low complexity" evidence="1">
    <location>
        <begin position="27"/>
        <end position="36"/>
    </location>
</feature>
<dbReference type="AlphaFoldDB" id="A0AA37HAX4"/>
<evidence type="ECO:0000313" key="3">
    <source>
        <dbReference type="Proteomes" id="UP001055286"/>
    </source>
</evidence>
<dbReference type="Proteomes" id="UP001055286">
    <property type="component" value="Unassembled WGS sequence"/>
</dbReference>
<proteinExistence type="predicted"/>
<gene>
    <name evidence="2" type="ORF">MPEAHAMD_2491</name>
</gene>
<evidence type="ECO:0008006" key="4">
    <source>
        <dbReference type="Google" id="ProtNLM"/>
    </source>
</evidence>
<dbReference type="EMBL" id="BPQJ01000010">
    <property type="protein sequence ID" value="GJD62338.1"/>
    <property type="molecule type" value="Genomic_DNA"/>
</dbReference>
<reference evidence="2" key="1">
    <citation type="journal article" date="2016" name="Front. Microbiol.">
        <title>Genome Sequence of the Piezophilic, Mesophilic Sulfate-Reducing Bacterium Desulfovibrio indicus J2T.</title>
        <authorList>
            <person name="Cao J."/>
            <person name="Maignien L."/>
            <person name="Shao Z."/>
            <person name="Alain K."/>
            <person name="Jebbar M."/>
        </authorList>
    </citation>
    <scope>NUCLEOTIDE SEQUENCE</scope>
    <source>
        <strain evidence="2">JCM 32048</strain>
    </source>
</reference>
<protein>
    <recommendedName>
        <fullName evidence="4">Sulfotransferase family protein</fullName>
    </recommendedName>
</protein>
<comment type="caution">
    <text evidence="2">The sequence shown here is derived from an EMBL/GenBank/DDBJ whole genome shotgun (WGS) entry which is preliminary data.</text>
</comment>
<evidence type="ECO:0000313" key="2">
    <source>
        <dbReference type="EMBL" id="GJD62338.1"/>
    </source>
</evidence>
<evidence type="ECO:0000256" key="1">
    <source>
        <dbReference type="SAM" id="MobiDB-lite"/>
    </source>
</evidence>
<accession>A0AA37HAX4</accession>
<organism evidence="2 3">
    <name type="scientific">Methylobacterium frigidaeris</name>
    <dbReference type="NCBI Taxonomy" id="2038277"/>
    <lineage>
        <taxon>Bacteria</taxon>
        <taxon>Pseudomonadati</taxon>
        <taxon>Pseudomonadota</taxon>
        <taxon>Alphaproteobacteria</taxon>
        <taxon>Hyphomicrobiales</taxon>
        <taxon>Methylobacteriaceae</taxon>
        <taxon>Methylobacterium</taxon>
    </lineage>
</organism>
<dbReference type="SUPFAM" id="SSF52540">
    <property type="entry name" value="P-loop containing nucleoside triphosphate hydrolases"/>
    <property type="match status" value="1"/>
</dbReference>
<sequence length="473" mass="53594">MLVETKLPDAGRQTTTSESPSSERRSPFSSSEGGPFVSPLDAIHESARLPTSSRRAIVVVGMHRSGTSALSGALGIFGGCLPKSLPPPNESNKKGFFESTKILEFHHRLLHSVGTTWFDWSKIPTAWYETAECEQFRHELKDIIAAEFDSSGAMIIKDPRICRIVPFWASVLDDLCIQTDYILPFRNPIEVARSLRTRNRINMYQSYLLWLRHLLDAEYHTRGSRRLVVDYSDLVRDEREVLSRVLESLNCVLPRQSEAVFGELSTFIDPDLRSSHCEKQYLSQRTDLSPWMIETYNCYRRLVEDPTDRAAMARLDSVRHAFEEACAVFSPAFHSQRGFLTTNNGVARQSSSPARSVYLKQADEVWVIFNDQRYHVSDANVYMDLFASNMIPPEAENISDISRGPDFNPGTCLVRCEKSNFIYLVTGVPGLSLRKHHIVHYKTFLQLCFDESRCRTVPELVLAGIANGAAIME</sequence>
<dbReference type="RefSeq" id="WP_238190985.1">
    <property type="nucleotide sequence ID" value="NZ_BPQJ01000010.1"/>
</dbReference>
<keyword evidence="3" id="KW-1185">Reference proteome</keyword>
<reference evidence="2" key="2">
    <citation type="submission" date="2021-08" db="EMBL/GenBank/DDBJ databases">
        <authorList>
            <person name="Tani A."/>
            <person name="Ola A."/>
            <person name="Ogura Y."/>
            <person name="Katsura K."/>
            <person name="Hayashi T."/>
        </authorList>
    </citation>
    <scope>NUCLEOTIDE SEQUENCE</scope>
    <source>
        <strain evidence="2">JCM 32048</strain>
    </source>
</reference>
<dbReference type="InterPro" id="IPR027417">
    <property type="entry name" value="P-loop_NTPase"/>
</dbReference>
<dbReference type="Gene3D" id="3.40.50.300">
    <property type="entry name" value="P-loop containing nucleotide triphosphate hydrolases"/>
    <property type="match status" value="1"/>
</dbReference>
<name>A0AA37HAX4_9HYPH</name>